<protein>
    <submittedName>
        <fullName evidence="1">Uncharacterized protein</fullName>
    </submittedName>
</protein>
<sequence>MSHVDSFVINLTAFVERPIITPPNVLRLCMALQKPPHEINVRVC</sequence>
<evidence type="ECO:0000313" key="1">
    <source>
        <dbReference type="EMBL" id="JAH30722.1"/>
    </source>
</evidence>
<dbReference type="AlphaFoldDB" id="A0A0E9RPI2"/>
<dbReference type="EMBL" id="GBXM01077855">
    <property type="protein sequence ID" value="JAH30722.1"/>
    <property type="molecule type" value="Transcribed_RNA"/>
</dbReference>
<reference evidence="1" key="1">
    <citation type="submission" date="2014-11" db="EMBL/GenBank/DDBJ databases">
        <authorList>
            <person name="Amaro Gonzalez C."/>
        </authorList>
    </citation>
    <scope>NUCLEOTIDE SEQUENCE</scope>
</reference>
<proteinExistence type="predicted"/>
<reference evidence="1" key="2">
    <citation type="journal article" date="2015" name="Fish Shellfish Immunol.">
        <title>Early steps in the European eel (Anguilla anguilla)-Vibrio vulnificus interaction in the gills: Role of the RtxA13 toxin.</title>
        <authorList>
            <person name="Callol A."/>
            <person name="Pajuelo D."/>
            <person name="Ebbesson L."/>
            <person name="Teles M."/>
            <person name="MacKenzie S."/>
            <person name="Amaro C."/>
        </authorList>
    </citation>
    <scope>NUCLEOTIDE SEQUENCE</scope>
</reference>
<name>A0A0E9RPI2_ANGAN</name>
<organism evidence="1">
    <name type="scientific">Anguilla anguilla</name>
    <name type="common">European freshwater eel</name>
    <name type="synonym">Muraena anguilla</name>
    <dbReference type="NCBI Taxonomy" id="7936"/>
    <lineage>
        <taxon>Eukaryota</taxon>
        <taxon>Metazoa</taxon>
        <taxon>Chordata</taxon>
        <taxon>Craniata</taxon>
        <taxon>Vertebrata</taxon>
        <taxon>Euteleostomi</taxon>
        <taxon>Actinopterygii</taxon>
        <taxon>Neopterygii</taxon>
        <taxon>Teleostei</taxon>
        <taxon>Anguilliformes</taxon>
        <taxon>Anguillidae</taxon>
        <taxon>Anguilla</taxon>
    </lineage>
</organism>
<accession>A0A0E9RPI2</accession>